<dbReference type="EMBL" id="QXGJ01000008">
    <property type="protein sequence ID" value="RSX50370.1"/>
    <property type="molecule type" value="Genomic_DNA"/>
</dbReference>
<reference evidence="1 2" key="1">
    <citation type="submission" date="2018-09" db="EMBL/GenBank/DDBJ databases">
        <title>Characterization of the phylogenetic diversity of five novel species belonging to the genus Bifidobacterium.</title>
        <authorList>
            <person name="Lugli G.A."/>
            <person name="Duranti S."/>
            <person name="Milani C."/>
        </authorList>
    </citation>
    <scope>NUCLEOTIDE SEQUENCE [LARGE SCALE GENOMIC DNA]</scope>
    <source>
        <strain evidence="1 2">2028B</strain>
    </source>
</reference>
<comment type="caution">
    <text evidence="1">The sequence shown here is derived from an EMBL/GenBank/DDBJ whole genome shotgun (WGS) entry which is preliminary data.</text>
</comment>
<evidence type="ECO:0000313" key="1">
    <source>
        <dbReference type="EMBL" id="RSX50370.1"/>
    </source>
</evidence>
<organism evidence="1 2">
    <name type="scientific">Bifidobacterium callimiconis</name>
    <dbReference type="NCBI Taxonomy" id="2306973"/>
    <lineage>
        <taxon>Bacteria</taxon>
        <taxon>Bacillati</taxon>
        <taxon>Actinomycetota</taxon>
        <taxon>Actinomycetes</taxon>
        <taxon>Bifidobacteriales</taxon>
        <taxon>Bifidobacteriaceae</taxon>
        <taxon>Bifidobacterium</taxon>
    </lineage>
</organism>
<dbReference type="Proteomes" id="UP000288607">
    <property type="component" value="Unassembled WGS sequence"/>
</dbReference>
<protein>
    <submittedName>
        <fullName evidence="1">Uncharacterized protein</fullName>
    </submittedName>
</protein>
<dbReference type="OrthoDB" id="9822192at2"/>
<accession>A0A430FC16</accession>
<gene>
    <name evidence="1" type="ORF">D2E23_1693</name>
</gene>
<keyword evidence="2" id="KW-1185">Reference proteome</keyword>
<dbReference type="RefSeq" id="WP_126030497.1">
    <property type="nucleotide sequence ID" value="NZ_JAFEJY010000006.1"/>
</dbReference>
<sequence length="661" mass="72959">METVNELVGAAIGDLRTQRGSGMSDYSVPEYPACVFYYGERSAEFHPDVLRGVRDGWGGSVESIPFLEIDDPDQLKEGASGEPFHDLRGGGHLGAADLQKQVMAMMSQSGMFANMNQCSLYCVVDSTGITPEDFHRWYLAIEDIKRLFTGVSVNTMLMVLLNNDLGTANAPKIVTELRALYDAEDVGSVGHHLYDGVFVYGNKTKRGYTGLFSGFDEAVHSERDVLSDVMLLSNSHNGYLDLSTSGKMFYSSDRPAFTAAFKYVDRPRRDIVVVALKIMLAKLGEMMSDPTFTKPSREAMGAALGIQNGRSSIVEQSRQEFAEVASKFAGFERNLPNLQQGGNIVSMPYGMALQATGGCLQAFLEQNQYRLLSEYLGSAGSGNIDARIEQQVRSSLNAAQLASLNDQQLESRTLEAFSDVVLSEDTIMQRPVPDAVQQLITRAIAGQVRDHTVQSLKRMRAAAEDTLRTFTAIQHDVAFAASIKQDGAHMNVEGFYTKCVESFFSDVNVRANLFAELLRVGNTKADMLRILREHALQPLFVSEFGGKHVFEMGFMDEAVERLADGKSAEAADLVVGKELTENVGDRMGYSAMMLREPDRAMEAYMLHIDDTPGSASHKLYSYLDNFVRLPGVSRVYYNAGQRDSATSIWFYPLDEDQLSAE</sequence>
<proteinExistence type="predicted"/>
<dbReference type="AlphaFoldDB" id="A0A430FC16"/>
<evidence type="ECO:0000313" key="2">
    <source>
        <dbReference type="Proteomes" id="UP000288607"/>
    </source>
</evidence>
<name>A0A430FC16_9BIFI</name>